<organism evidence="1 2">
    <name type="scientific">Negadavirga shengliensis</name>
    <dbReference type="NCBI Taxonomy" id="1389218"/>
    <lineage>
        <taxon>Bacteria</taxon>
        <taxon>Pseudomonadati</taxon>
        <taxon>Bacteroidota</taxon>
        <taxon>Cytophagia</taxon>
        <taxon>Cytophagales</taxon>
        <taxon>Cyclobacteriaceae</taxon>
        <taxon>Negadavirga</taxon>
    </lineage>
</organism>
<dbReference type="PANTHER" id="PTHR37833">
    <property type="entry name" value="LIPOPROTEIN-RELATED"/>
    <property type="match status" value="1"/>
</dbReference>
<dbReference type="EMBL" id="JBHSJJ010000006">
    <property type="protein sequence ID" value="MFC4872428.1"/>
    <property type="molecule type" value="Genomic_DNA"/>
</dbReference>
<keyword evidence="2" id="KW-1185">Reference proteome</keyword>
<name>A0ABV9T1E0_9BACT</name>
<reference evidence="2" key="1">
    <citation type="journal article" date="2019" name="Int. J. Syst. Evol. Microbiol.">
        <title>The Global Catalogue of Microorganisms (GCM) 10K type strain sequencing project: providing services to taxonomists for standard genome sequencing and annotation.</title>
        <authorList>
            <consortium name="The Broad Institute Genomics Platform"/>
            <consortium name="The Broad Institute Genome Sequencing Center for Infectious Disease"/>
            <person name="Wu L."/>
            <person name="Ma J."/>
        </authorList>
    </citation>
    <scope>NUCLEOTIDE SEQUENCE [LARGE SCALE GENOMIC DNA]</scope>
    <source>
        <strain evidence="2">CGMCC 4.7466</strain>
    </source>
</reference>
<dbReference type="InterPro" id="IPR013783">
    <property type="entry name" value="Ig-like_fold"/>
</dbReference>
<protein>
    <submittedName>
        <fullName evidence="1">DUF1573 domain-containing protein</fullName>
    </submittedName>
</protein>
<evidence type="ECO:0000313" key="1">
    <source>
        <dbReference type="EMBL" id="MFC4872428.1"/>
    </source>
</evidence>
<gene>
    <name evidence="1" type="ORF">ACFPFU_12085</name>
</gene>
<proteinExistence type="predicted"/>
<evidence type="ECO:0000313" key="2">
    <source>
        <dbReference type="Proteomes" id="UP001595818"/>
    </source>
</evidence>
<comment type="caution">
    <text evidence="1">The sequence shown here is derived from an EMBL/GenBank/DDBJ whole genome shotgun (WGS) entry which is preliminary data.</text>
</comment>
<dbReference type="InterPro" id="IPR011467">
    <property type="entry name" value="DUF1573"/>
</dbReference>
<dbReference type="Pfam" id="PF07610">
    <property type="entry name" value="DUF1573"/>
    <property type="match status" value="2"/>
</dbReference>
<dbReference type="RefSeq" id="WP_377064811.1">
    <property type="nucleotide sequence ID" value="NZ_JBHSJJ010000006.1"/>
</dbReference>
<sequence>MEKQGFSVYMCILIWFVPLVASSQVVGNSPLVWENNIINLGAVLEENGEATAEFYFVNKADFPVYVEDVITDCGCTAAEYTTDTLFKDKIGLVKVRFDPQSRGGSFSKMVLVRTNIDTDGDSLFLEGINVPMPGDVQKHYKVNKEGLGFALPVINLGTVFTDKPKVKPLDFYNFNDYPVQLNQVQQDLPEHIKVRMIPAVAQPKSRAVLEITYDPAMAMDLGFLQEEFKLSLLTFEKKDITLNLVTTVHEHFDPVPVTEIDNQPKLRIKENEVDLQKIRASNSVSRIITMENAGAQPLNIRKIVTNCGCLSYDVPKYDLEVGEKMDLVLTFDPRGRRGIDHKTLTIFSNDPLNPTQTVVIKSRIN</sequence>
<dbReference type="Gene3D" id="2.60.40.10">
    <property type="entry name" value="Immunoglobulins"/>
    <property type="match status" value="2"/>
</dbReference>
<accession>A0ABV9T1E0</accession>
<dbReference type="PANTHER" id="PTHR37833:SF1">
    <property type="entry name" value="SIGNAL PEPTIDE PROTEIN"/>
    <property type="match status" value="1"/>
</dbReference>
<dbReference type="Proteomes" id="UP001595818">
    <property type="component" value="Unassembled WGS sequence"/>
</dbReference>